<accession>A0A0K8J2I5</accession>
<evidence type="ECO:0000259" key="1">
    <source>
        <dbReference type="PROSITE" id="PS50846"/>
    </source>
</evidence>
<evidence type="ECO:0000313" key="3">
    <source>
        <dbReference type="Proteomes" id="UP000196053"/>
    </source>
</evidence>
<dbReference type="SUPFAM" id="SSF55008">
    <property type="entry name" value="HMA, heavy metal-associated domain"/>
    <property type="match status" value="1"/>
</dbReference>
<dbReference type="CDD" id="cd00371">
    <property type="entry name" value="HMA"/>
    <property type="match status" value="1"/>
</dbReference>
<protein>
    <recommendedName>
        <fullName evidence="1">HMA domain-containing protein</fullName>
    </recommendedName>
</protein>
<dbReference type="InterPro" id="IPR006121">
    <property type="entry name" value="HMA_dom"/>
</dbReference>
<dbReference type="Proteomes" id="UP000196053">
    <property type="component" value="Chromosome I"/>
</dbReference>
<evidence type="ECO:0000313" key="2">
    <source>
        <dbReference type="EMBL" id="CUH91660.1"/>
    </source>
</evidence>
<sequence>MKKKFILEGLGCANCAAKMEVAINKIKGVEKATVNFMTQRLIIEGVDELMAEIIEEAEKIVKKIEPDTKMKKA</sequence>
<keyword evidence="3" id="KW-1185">Reference proteome</keyword>
<reference evidence="3" key="1">
    <citation type="submission" date="2015-09" db="EMBL/GenBank/DDBJ databases">
        <authorList>
            <person name="Wibberg D."/>
        </authorList>
    </citation>
    <scope>NUCLEOTIDE SEQUENCE [LARGE SCALE GENOMIC DNA]</scope>
    <source>
        <strain evidence="3">SD1D</strain>
    </source>
</reference>
<organism evidence="2 3">
    <name type="scientific">Herbinix luporum</name>
    <dbReference type="NCBI Taxonomy" id="1679721"/>
    <lineage>
        <taxon>Bacteria</taxon>
        <taxon>Bacillati</taxon>
        <taxon>Bacillota</taxon>
        <taxon>Clostridia</taxon>
        <taxon>Lachnospirales</taxon>
        <taxon>Lachnospiraceae</taxon>
        <taxon>Herbinix</taxon>
    </lineage>
</organism>
<gene>
    <name evidence="2" type="ORF">SD1D_0098</name>
</gene>
<dbReference type="Pfam" id="PF00403">
    <property type="entry name" value="HMA"/>
    <property type="match status" value="1"/>
</dbReference>
<dbReference type="KEGG" id="hsd:SD1D_0098"/>
<dbReference type="Gene3D" id="3.30.70.100">
    <property type="match status" value="1"/>
</dbReference>
<dbReference type="OrthoDB" id="7068874at2"/>
<feature type="domain" description="HMA" evidence="1">
    <location>
        <begin position="1"/>
        <end position="69"/>
    </location>
</feature>
<name>A0A0K8J2I5_9FIRM</name>
<proteinExistence type="predicted"/>
<dbReference type="InterPro" id="IPR036163">
    <property type="entry name" value="HMA_dom_sf"/>
</dbReference>
<dbReference type="AlphaFoldDB" id="A0A0K8J2I5"/>
<dbReference type="EMBL" id="LN879430">
    <property type="protein sequence ID" value="CUH91660.1"/>
    <property type="molecule type" value="Genomic_DNA"/>
</dbReference>
<dbReference type="RefSeq" id="WP_058257114.1">
    <property type="nucleotide sequence ID" value="NZ_DUPS01000013.1"/>
</dbReference>
<dbReference type="GO" id="GO:0046872">
    <property type="term" value="F:metal ion binding"/>
    <property type="evidence" value="ECO:0007669"/>
    <property type="project" value="InterPro"/>
</dbReference>
<dbReference type="PROSITE" id="PS50846">
    <property type="entry name" value="HMA_2"/>
    <property type="match status" value="1"/>
</dbReference>